<reference evidence="1" key="1">
    <citation type="submission" date="2014-09" db="EMBL/GenBank/DDBJ databases">
        <authorList>
            <person name="Magalhaes I.L.F."/>
            <person name="Oliveira U."/>
            <person name="Santos F.R."/>
            <person name="Vidigal T.H.D.A."/>
            <person name="Brescovit A.D."/>
            <person name="Santos A.J."/>
        </authorList>
    </citation>
    <scope>NUCLEOTIDE SEQUENCE</scope>
    <source>
        <tissue evidence="1">Shoot tissue taken approximately 20 cm above the soil surface</tissue>
    </source>
</reference>
<organism evidence="1">
    <name type="scientific">Arundo donax</name>
    <name type="common">Giant reed</name>
    <name type="synonym">Donax arundinaceus</name>
    <dbReference type="NCBI Taxonomy" id="35708"/>
    <lineage>
        <taxon>Eukaryota</taxon>
        <taxon>Viridiplantae</taxon>
        <taxon>Streptophyta</taxon>
        <taxon>Embryophyta</taxon>
        <taxon>Tracheophyta</taxon>
        <taxon>Spermatophyta</taxon>
        <taxon>Magnoliopsida</taxon>
        <taxon>Liliopsida</taxon>
        <taxon>Poales</taxon>
        <taxon>Poaceae</taxon>
        <taxon>PACMAD clade</taxon>
        <taxon>Arundinoideae</taxon>
        <taxon>Arundineae</taxon>
        <taxon>Arundo</taxon>
    </lineage>
</organism>
<sequence>MLDPIKILGTQQQASLTGLYHSCH</sequence>
<dbReference type="AlphaFoldDB" id="A0A0A8YDC3"/>
<proteinExistence type="predicted"/>
<name>A0A0A8YDC3_ARUDO</name>
<dbReference type="EMBL" id="GBRH01274016">
    <property type="protein sequence ID" value="JAD23879.1"/>
    <property type="molecule type" value="Transcribed_RNA"/>
</dbReference>
<protein>
    <submittedName>
        <fullName evidence="1">Uncharacterized protein</fullName>
    </submittedName>
</protein>
<evidence type="ECO:0000313" key="1">
    <source>
        <dbReference type="EMBL" id="JAD23879.1"/>
    </source>
</evidence>
<reference evidence="1" key="2">
    <citation type="journal article" date="2015" name="Data Brief">
        <title>Shoot transcriptome of the giant reed, Arundo donax.</title>
        <authorList>
            <person name="Barrero R.A."/>
            <person name="Guerrero F.D."/>
            <person name="Moolhuijzen P."/>
            <person name="Goolsby J.A."/>
            <person name="Tidwell J."/>
            <person name="Bellgard S.E."/>
            <person name="Bellgard M.I."/>
        </authorList>
    </citation>
    <scope>NUCLEOTIDE SEQUENCE</scope>
    <source>
        <tissue evidence="1">Shoot tissue taken approximately 20 cm above the soil surface</tissue>
    </source>
</reference>
<accession>A0A0A8YDC3</accession>